<gene>
    <name evidence="2" type="ORF">LCDPAC01_02800</name>
</gene>
<accession>A0A481YNT8</accession>
<name>A0A481YNT8_9VIRU</name>
<feature type="domain" description="DUF4326" evidence="1">
    <location>
        <begin position="96"/>
        <end position="198"/>
    </location>
</feature>
<organism evidence="2">
    <name type="scientific">Pithovirus LCDPAC01</name>
    <dbReference type="NCBI Taxonomy" id="2506600"/>
    <lineage>
        <taxon>Viruses</taxon>
        <taxon>Pithoviruses</taxon>
    </lineage>
</organism>
<protein>
    <recommendedName>
        <fullName evidence="1">DUF4326 domain-containing protein</fullName>
    </recommendedName>
</protein>
<evidence type="ECO:0000259" key="1">
    <source>
        <dbReference type="Pfam" id="PF14216"/>
    </source>
</evidence>
<dbReference type="EMBL" id="MK500298">
    <property type="protein sequence ID" value="QBK84799.1"/>
    <property type="molecule type" value="Genomic_DNA"/>
</dbReference>
<dbReference type="Pfam" id="PF14216">
    <property type="entry name" value="DUF4326"/>
    <property type="match status" value="1"/>
</dbReference>
<sequence length="210" mass="24067">MSDEQRLVLAIEGKTWGKGGLNVSHIRKIVKERGFKNYSKLKRVELIALLSSEPPPKSKERKTKEKVVDAERYVDLDALPELKEGYTLPLVVCMQRLKGEIVQDADVYIGRKMSMGGWKLEQSKWYNLFTKRKTGSPLEACKQYDNWLHKHEDGKALMDDLKELDGATLGCWCKPKLNTKGVRVKTKNPCNCHGDVLIKAFAEKFKRDEE</sequence>
<evidence type="ECO:0000313" key="2">
    <source>
        <dbReference type="EMBL" id="QBK84799.1"/>
    </source>
</evidence>
<proteinExistence type="predicted"/>
<dbReference type="InterPro" id="IPR025475">
    <property type="entry name" value="DUF4326"/>
</dbReference>
<reference evidence="2" key="1">
    <citation type="journal article" date="2019" name="MBio">
        <title>Virus Genomes from Deep Sea Sediments Expand the Ocean Megavirome and Support Independent Origins of Viral Gigantism.</title>
        <authorList>
            <person name="Backstrom D."/>
            <person name="Yutin N."/>
            <person name="Jorgensen S.L."/>
            <person name="Dharamshi J."/>
            <person name="Homa F."/>
            <person name="Zaremba-Niedwiedzka K."/>
            <person name="Spang A."/>
            <person name="Wolf Y.I."/>
            <person name="Koonin E.V."/>
            <person name="Ettema T.J."/>
        </authorList>
    </citation>
    <scope>NUCLEOTIDE SEQUENCE</scope>
</reference>